<keyword evidence="2" id="KW-1185">Reference proteome</keyword>
<accession>A0ABV3ZMZ6</accession>
<evidence type="ECO:0000313" key="1">
    <source>
        <dbReference type="EMBL" id="MEX6689943.1"/>
    </source>
</evidence>
<gene>
    <name evidence="1" type="ORF">QTN47_20715</name>
</gene>
<sequence>MKIIFLCGSMQPGKDGVGDYVRCLSDKVITQGHSVAVIALNDKHVDVADETIQKTNSHKLRVLRLPSNTSLKRRLGQALNWINDQDPDWLSIQFVPYAFQEKGMPFVFVQHIRKLAGTRKTHIMFHETWVGNNKLKLRIILRIQQFLIKKMVDRINPLVIHTHLPLNAWRLQKMGYRPLKLPLFSNIPVKKETAIAEKKIFRIGLFNQVQQNDTIANFLTRIGWEAILDGLKPEILIMGGADAELRAFGDFASGLKPYWNAVTYTGFLDEDSLSEKLQTCHLGLTPVPRHILGKSGSVAAFISHGIPVAAPIVSKGQRSDDIGFFSPELWAAILTQPNLQNMRKLKSAAKHAAHNIQVSAISKKFLADLENASRDCY</sequence>
<dbReference type="Gene3D" id="3.40.50.2000">
    <property type="entry name" value="Glycogen Phosphorylase B"/>
    <property type="match status" value="1"/>
</dbReference>
<protein>
    <recommendedName>
        <fullName evidence="3">Glycosyltransferase</fullName>
    </recommendedName>
</protein>
<name>A0ABV3ZMZ6_9BACT</name>
<dbReference type="Proteomes" id="UP001560573">
    <property type="component" value="Unassembled WGS sequence"/>
</dbReference>
<comment type="caution">
    <text evidence="1">The sequence shown here is derived from an EMBL/GenBank/DDBJ whole genome shotgun (WGS) entry which is preliminary data.</text>
</comment>
<evidence type="ECO:0000313" key="2">
    <source>
        <dbReference type="Proteomes" id="UP001560573"/>
    </source>
</evidence>
<organism evidence="1 2">
    <name type="scientific">Danxiaibacter flavus</name>
    <dbReference type="NCBI Taxonomy" id="3049108"/>
    <lineage>
        <taxon>Bacteria</taxon>
        <taxon>Pseudomonadati</taxon>
        <taxon>Bacteroidota</taxon>
        <taxon>Chitinophagia</taxon>
        <taxon>Chitinophagales</taxon>
        <taxon>Chitinophagaceae</taxon>
        <taxon>Danxiaibacter</taxon>
    </lineage>
</organism>
<evidence type="ECO:0008006" key="3">
    <source>
        <dbReference type="Google" id="ProtNLM"/>
    </source>
</evidence>
<proteinExistence type="predicted"/>
<dbReference type="RefSeq" id="WP_369331349.1">
    <property type="nucleotide sequence ID" value="NZ_JAULBC010000007.1"/>
</dbReference>
<dbReference type="EMBL" id="JAULBC010000007">
    <property type="protein sequence ID" value="MEX6689943.1"/>
    <property type="molecule type" value="Genomic_DNA"/>
</dbReference>
<dbReference type="SUPFAM" id="SSF53756">
    <property type="entry name" value="UDP-Glycosyltransferase/glycogen phosphorylase"/>
    <property type="match status" value="1"/>
</dbReference>
<reference evidence="1 2" key="1">
    <citation type="submission" date="2023-07" db="EMBL/GenBank/DDBJ databases">
        <authorList>
            <person name="Lian W.-H."/>
        </authorList>
    </citation>
    <scope>NUCLEOTIDE SEQUENCE [LARGE SCALE GENOMIC DNA]</scope>
    <source>
        <strain evidence="1 2">SYSU DXS3180</strain>
    </source>
</reference>